<evidence type="ECO:0000313" key="3">
    <source>
        <dbReference type="Proteomes" id="UP000030764"/>
    </source>
</evidence>
<keyword evidence="3" id="KW-1185">Reference proteome</keyword>
<organism evidence="2 3">
    <name type="scientific">Trichuris suis</name>
    <name type="common">pig whipworm</name>
    <dbReference type="NCBI Taxonomy" id="68888"/>
    <lineage>
        <taxon>Eukaryota</taxon>
        <taxon>Metazoa</taxon>
        <taxon>Ecdysozoa</taxon>
        <taxon>Nematoda</taxon>
        <taxon>Enoplea</taxon>
        <taxon>Dorylaimia</taxon>
        <taxon>Trichinellida</taxon>
        <taxon>Trichuridae</taxon>
        <taxon>Trichuris</taxon>
    </lineage>
</organism>
<gene>
    <name evidence="2" type="ORF">M513_11031</name>
</gene>
<dbReference type="EMBL" id="KL363304">
    <property type="protein sequence ID" value="KFD48088.1"/>
    <property type="molecule type" value="Genomic_DNA"/>
</dbReference>
<name>A0A085LSZ2_9BILA</name>
<dbReference type="AlphaFoldDB" id="A0A085LSZ2"/>
<reference evidence="2 3" key="1">
    <citation type="journal article" date="2014" name="Nat. Genet.">
        <title>Genome and transcriptome of the porcine whipworm Trichuris suis.</title>
        <authorList>
            <person name="Jex A.R."/>
            <person name="Nejsum P."/>
            <person name="Schwarz E.M."/>
            <person name="Hu L."/>
            <person name="Young N.D."/>
            <person name="Hall R.S."/>
            <person name="Korhonen P.K."/>
            <person name="Liao S."/>
            <person name="Thamsborg S."/>
            <person name="Xia J."/>
            <person name="Xu P."/>
            <person name="Wang S."/>
            <person name="Scheerlinck J.P."/>
            <person name="Hofmann A."/>
            <person name="Sternberg P.W."/>
            <person name="Wang J."/>
            <person name="Gasser R.B."/>
        </authorList>
    </citation>
    <scope>NUCLEOTIDE SEQUENCE [LARGE SCALE GENOMIC DNA]</scope>
    <source>
        <strain evidence="2">DCEP-RM93M</strain>
    </source>
</reference>
<sequence length="201" mass="23567">MEQCFDIIDSPPETDKYNTLKQRILDRFSESDEKRLQTLLSGMQIGDDKPSYFLQRMRREVPKHFSQMDRIIKHLWIQQLPSTVQVCLAQTDEEDLDKLGKLADKEYDVTRPAISAVETPASLQAISDLQAQVSELSERIEVMSRRRVSRRSPSVTLGRQNRRSPSAERNPAWCYYHNRFKHRARKCTYPCSFKRWSGTKN</sequence>
<proteinExistence type="predicted"/>
<evidence type="ECO:0000256" key="1">
    <source>
        <dbReference type="SAM" id="MobiDB-lite"/>
    </source>
</evidence>
<protein>
    <submittedName>
        <fullName evidence="2">Uncharacterized protein</fullName>
    </submittedName>
</protein>
<evidence type="ECO:0000313" key="2">
    <source>
        <dbReference type="EMBL" id="KFD48088.1"/>
    </source>
</evidence>
<dbReference type="PANTHER" id="PTHR33327:SF3">
    <property type="entry name" value="RNA-DIRECTED DNA POLYMERASE"/>
    <property type="match status" value="1"/>
</dbReference>
<dbReference type="PANTHER" id="PTHR33327">
    <property type="entry name" value="ENDONUCLEASE"/>
    <property type="match status" value="1"/>
</dbReference>
<dbReference type="Proteomes" id="UP000030764">
    <property type="component" value="Unassembled WGS sequence"/>
</dbReference>
<feature type="region of interest" description="Disordered" evidence="1">
    <location>
        <begin position="147"/>
        <end position="168"/>
    </location>
</feature>
<accession>A0A085LSZ2</accession>